<dbReference type="InterPro" id="IPR004843">
    <property type="entry name" value="Calcineurin-like_PHP"/>
</dbReference>
<feature type="transmembrane region" description="Helical" evidence="2">
    <location>
        <begin position="502"/>
        <end position="524"/>
    </location>
</feature>
<keyword evidence="2" id="KW-0472">Membrane</keyword>
<evidence type="ECO:0000313" key="4">
    <source>
        <dbReference type="EMBL" id="KAK8897897.1"/>
    </source>
</evidence>
<gene>
    <name evidence="4" type="ORF">M9Y10_000127</name>
</gene>
<feature type="transmembrane region" description="Helical" evidence="2">
    <location>
        <begin position="12"/>
        <end position="33"/>
    </location>
</feature>
<reference evidence="4 5" key="1">
    <citation type="submission" date="2024-04" db="EMBL/GenBank/DDBJ databases">
        <title>Tritrichomonas musculus Genome.</title>
        <authorList>
            <person name="Alves-Ferreira E."/>
            <person name="Grigg M."/>
            <person name="Lorenzi H."/>
            <person name="Galac M."/>
        </authorList>
    </citation>
    <scope>NUCLEOTIDE SEQUENCE [LARGE SCALE GENOMIC DNA]</scope>
    <source>
        <strain evidence="4 5">EAF2021</strain>
    </source>
</reference>
<keyword evidence="2" id="KW-1133">Transmembrane helix</keyword>
<dbReference type="PANTHER" id="PTHR14795">
    <property type="entry name" value="HELICASE RELATED"/>
    <property type="match status" value="1"/>
</dbReference>
<sequence>MKSHTGLRTLAYYLSQYLWLLYIVIPVVCSIIFPKFKARVLVHSSKAQFNNSENPIVFAHITDSHINTIRPKSIMAYSEMLRLIKAASPEFIIHTGDMVDNYDSLSMLRYGDQDERSWIIYKDQMRELSDIPIIEMAGNHDMFGIKSVLSHKNHIIDYSYGITRQNTRNDEDFIIKSYILGSAKTNIITINPFKFPTAHPPLHLYVRYSKHLLDRLEHEIQKSHSKSIIAGHFPVGSIHSKKSSSGKRFTDIIGSDDSVLAYLSGHSHPVKPDVFHHGKGGIEILGPASFINSKFGVVTIDNNGIAWSMIDTTNPQKGVLSYPVPKKQISKNVIFNDRQNTSIRVIMFSSQINHSIHFTLKKSSKHVFSGTLNYTRNLPRGQTLYSFPIKDCIKEDGSYTITFSGDFNGSTEFLIGETFKTSTAILTEYPKLVESLTITFPVFLGILFIVTIIIPFNCCQWQTKLDSLEVWVETGEGSETYWVVPTLFGFLLMRARFQRVPLYIKIFVFLMILYSFCGPLLFFMTEDLIGFVWPYGYYIDKHNIPADYGIFYAYLYVGAVCFPTIVLCSSFGVRKWHLKQLADVIVYIAGVVVDILVLLRLVHETVGTRMTFTSIGFFIIPIMHIVLMCVWIFYLRKFDRMPLKKIKKNLSLKATMSNIESKYMKTELTENDEKEENKLDNLDNSDDYQEPINQIHLNPL</sequence>
<dbReference type="Proteomes" id="UP001470230">
    <property type="component" value="Unassembled WGS sequence"/>
</dbReference>
<feature type="transmembrane region" description="Helical" evidence="2">
    <location>
        <begin position="551"/>
        <end position="572"/>
    </location>
</feature>
<keyword evidence="5" id="KW-1185">Reference proteome</keyword>
<proteinExistence type="predicted"/>
<dbReference type="SUPFAM" id="SSF56300">
    <property type="entry name" value="Metallo-dependent phosphatases"/>
    <property type="match status" value="1"/>
</dbReference>
<dbReference type="Pfam" id="PF00149">
    <property type="entry name" value="Metallophos"/>
    <property type="match status" value="1"/>
</dbReference>
<evidence type="ECO:0000313" key="5">
    <source>
        <dbReference type="Proteomes" id="UP001470230"/>
    </source>
</evidence>
<dbReference type="InterPro" id="IPR029052">
    <property type="entry name" value="Metallo-depent_PP-like"/>
</dbReference>
<dbReference type="EMBL" id="JAPFFF010000001">
    <property type="protein sequence ID" value="KAK8897897.1"/>
    <property type="molecule type" value="Genomic_DNA"/>
</dbReference>
<organism evidence="4 5">
    <name type="scientific">Tritrichomonas musculus</name>
    <dbReference type="NCBI Taxonomy" id="1915356"/>
    <lineage>
        <taxon>Eukaryota</taxon>
        <taxon>Metamonada</taxon>
        <taxon>Parabasalia</taxon>
        <taxon>Tritrichomonadida</taxon>
        <taxon>Tritrichomonadidae</taxon>
        <taxon>Tritrichomonas</taxon>
    </lineage>
</organism>
<evidence type="ECO:0000256" key="2">
    <source>
        <dbReference type="SAM" id="Phobius"/>
    </source>
</evidence>
<feature type="transmembrane region" description="Helical" evidence="2">
    <location>
        <begin position="615"/>
        <end position="635"/>
    </location>
</feature>
<feature type="transmembrane region" description="Helical" evidence="2">
    <location>
        <begin position="584"/>
        <end position="603"/>
    </location>
</feature>
<evidence type="ECO:0000259" key="3">
    <source>
        <dbReference type="Pfam" id="PF00149"/>
    </source>
</evidence>
<dbReference type="PANTHER" id="PTHR14795:SF0">
    <property type="entry name" value="TRANSMEMBRANE PROTEIN 62"/>
    <property type="match status" value="1"/>
</dbReference>
<dbReference type="Gene3D" id="3.60.21.10">
    <property type="match status" value="1"/>
</dbReference>
<keyword evidence="2 4" id="KW-0812">Transmembrane</keyword>
<comment type="caution">
    <text evidence="4">The sequence shown here is derived from an EMBL/GenBank/DDBJ whole genome shotgun (WGS) entry which is preliminary data.</text>
</comment>
<feature type="transmembrane region" description="Helical" evidence="2">
    <location>
        <begin position="438"/>
        <end position="458"/>
    </location>
</feature>
<protein>
    <submittedName>
        <fullName evidence="4">Transmembrane protein 62</fullName>
    </submittedName>
</protein>
<name>A0ABR2L3X9_9EUKA</name>
<evidence type="ECO:0000256" key="1">
    <source>
        <dbReference type="SAM" id="MobiDB-lite"/>
    </source>
</evidence>
<accession>A0ABR2L3X9</accession>
<feature type="domain" description="Calcineurin-like phosphoesterase" evidence="3">
    <location>
        <begin position="58"/>
        <end position="269"/>
    </location>
</feature>
<feature type="region of interest" description="Disordered" evidence="1">
    <location>
        <begin position="667"/>
        <end position="689"/>
    </location>
</feature>